<feature type="transmembrane region" description="Helical" evidence="9">
    <location>
        <begin position="755"/>
        <end position="774"/>
    </location>
</feature>
<dbReference type="PROSITE" id="PS50259">
    <property type="entry name" value="G_PROTEIN_RECEP_F3_4"/>
    <property type="match status" value="1"/>
</dbReference>
<dbReference type="EMBL" id="HBIM01020483">
    <property type="protein sequence ID" value="CAE0418474.1"/>
    <property type="molecule type" value="Transcribed_RNA"/>
</dbReference>
<feature type="transmembrane region" description="Helical" evidence="9">
    <location>
        <begin position="697"/>
        <end position="715"/>
    </location>
</feature>
<feature type="domain" description="G-protein coupled receptors family 3 profile" evidence="11">
    <location>
        <begin position="581"/>
        <end position="778"/>
    </location>
</feature>
<name>A0A7S3LBW4_9STRA</name>
<evidence type="ECO:0000256" key="6">
    <source>
        <dbReference type="ARBA" id="ARBA00023170"/>
    </source>
</evidence>
<feature type="transmembrane region" description="Helical" evidence="9">
    <location>
        <begin position="593"/>
        <end position="613"/>
    </location>
</feature>
<dbReference type="PANTHER" id="PTHR10519:SF20">
    <property type="entry name" value="G-PROTEIN COUPLED RECEPTOR 156-RELATED"/>
    <property type="match status" value="1"/>
</dbReference>
<feature type="chain" id="PRO_5030656074" description="G-protein coupled receptors family 3 profile domain-containing protein" evidence="10">
    <location>
        <begin position="34"/>
        <end position="903"/>
    </location>
</feature>
<keyword evidence="6" id="KW-0675">Receptor</keyword>
<evidence type="ECO:0000256" key="3">
    <source>
        <dbReference type="ARBA" id="ARBA00022989"/>
    </source>
</evidence>
<evidence type="ECO:0000256" key="2">
    <source>
        <dbReference type="ARBA" id="ARBA00022692"/>
    </source>
</evidence>
<evidence type="ECO:0000256" key="8">
    <source>
        <dbReference type="ARBA" id="ARBA00023224"/>
    </source>
</evidence>
<keyword evidence="3 9" id="KW-1133">Transmembrane helix</keyword>
<dbReference type="CDD" id="cd15047">
    <property type="entry name" value="7tmC_GABA-B-like"/>
    <property type="match status" value="1"/>
</dbReference>
<evidence type="ECO:0000259" key="11">
    <source>
        <dbReference type="PROSITE" id="PS50259"/>
    </source>
</evidence>
<evidence type="ECO:0000313" key="12">
    <source>
        <dbReference type="EMBL" id="CAE0418474.1"/>
    </source>
</evidence>
<feature type="signal peptide" evidence="10">
    <location>
        <begin position="1"/>
        <end position="33"/>
    </location>
</feature>
<dbReference type="GO" id="GO:0004965">
    <property type="term" value="F:G protein-coupled GABA receptor activity"/>
    <property type="evidence" value="ECO:0007669"/>
    <property type="project" value="InterPro"/>
</dbReference>
<organism evidence="12">
    <name type="scientific">Amphora coffeiformis</name>
    <dbReference type="NCBI Taxonomy" id="265554"/>
    <lineage>
        <taxon>Eukaryota</taxon>
        <taxon>Sar</taxon>
        <taxon>Stramenopiles</taxon>
        <taxon>Ochrophyta</taxon>
        <taxon>Bacillariophyta</taxon>
        <taxon>Bacillariophyceae</taxon>
        <taxon>Bacillariophycidae</taxon>
        <taxon>Thalassiophysales</taxon>
        <taxon>Catenulaceae</taxon>
        <taxon>Amphora</taxon>
    </lineage>
</organism>
<feature type="transmembrane region" description="Helical" evidence="9">
    <location>
        <begin position="525"/>
        <end position="546"/>
    </location>
</feature>
<evidence type="ECO:0000256" key="10">
    <source>
        <dbReference type="SAM" id="SignalP"/>
    </source>
</evidence>
<sequence>MRTTMRREKLFSVQYALKLFGLLWWSGPRGVEADETAAKNPFARGCLQSKVEEWTKWRVCNSDDDDLIGAEQNHLCRPSEFPQHVEVRIKCQDWESVLFGSWVLQIILSELLEVPTTLETGDPAAVMQFYNADNRFEFGTSANNFAAFVNAKAVHGDCRKLQQPANDTYLNCAHVIPEVWTARSTTVQGMIRDGLLDPPAALGALGTEGLYVPKFTLDVDPSLASWMGLSGDDAVRHKLARMFLRPTKWGEYCNDISPTKCQFPDGVAERPPATEDERTMLFHDGVYWGHFRNTTQNDCQQFPQNCTGHIGDFPCGWGGSLEATCHHLNIALESNGDEPYSGGWTYGQLGQMWRAANATRNHVGIMWAIPDPIYEAFQGTDFEFVKVTLPAPTQKCLKNRIVAENRCSPDPALRLGVAEGICDESARPLHKLVLSELATLTKGDHIPEAIHSPAYDVVSQFTITELQINEMFSYWQTMDSPREAICQWVVDNLEDIQQQYIPESYPRTFESGKSTPFSSASSLRYVTSILGGIAFALIVGTTAMLYRQRQRRVFRYAQIEFLYLLLAGASSVAAGGVLRGLGNPTDATCLTQVWLTSLGYTLELVPLLVKVAAINRLMQAASRMRRVKLKRSSLWGGVAAISLLVTLVLLAWTIFDPPRREAEYEVTNRQTNDLYQATIISTEYYCRSESEFWEYTAVIWNVILILCATALAFQSRAVKQDFNESQVLSKLIYSHFLFVMLRVTSFFFPPEVADPMLSIIFSLDTILMVLIYFLPKFFANDQTGVIGTPNTRISGLNLSEASNVRGSANFTSNGPSVQFHFGNETIQAYRAGSNQRSSEAKVKFQLESAHALSDSSTSGDNFVPAESTNNDLPVCKGATDSCEEDSTLALEKISEKLNARASR</sequence>
<dbReference type="GO" id="GO:0038039">
    <property type="term" value="C:G protein-coupled receptor heterodimeric complex"/>
    <property type="evidence" value="ECO:0007669"/>
    <property type="project" value="TreeGrafter"/>
</dbReference>
<dbReference type="InterPro" id="IPR002455">
    <property type="entry name" value="GPCR3_GABA-B"/>
</dbReference>
<dbReference type="Pfam" id="PF00003">
    <property type="entry name" value="7tm_3"/>
    <property type="match status" value="1"/>
</dbReference>
<dbReference type="AlphaFoldDB" id="A0A7S3LBW4"/>
<reference evidence="12" key="1">
    <citation type="submission" date="2021-01" db="EMBL/GenBank/DDBJ databases">
        <authorList>
            <person name="Corre E."/>
            <person name="Pelletier E."/>
            <person name="Niang G."/>
            <person name="Scheremetjew M."/>
            <person name="Finn R."/>
            <person name="Kale V."/>
            <person name="Holt S."/>
            <person name="Cochrane G."/>
            <person name="Meng A."/>
            <person name="Brown T."/>
            <person name="Cohen L."/>
        </authorList>
    </citation>
    <scope>NUCLEOTIDE SEQUENCE</scope>
    <source>
        <strain evidence="12">CCMP127</strain>
    </source>
</reference>
<feature type="transmembrane region" description="Helical" evidence="9">
    <location>
        <begin position="727"/>
        <end position="749"/>
    </location>
</feature>
<comment type="subcellular location">
    <subcellularLocation>
        <location evidence="1">Membrane</location>
        <topology evidence="1">Multi-pass membrane protein</topology>
    </subcellularLocation>
</comment>
<gene>
    <name evidence="12" type="ORF">ACOF00016_LOCUS15349</name>
</gene>
<keyword evidence="4" id="KW-0297">G-protein coupled receptor</keyword>
<proteinExistence type="predicted"/>
<dbReference type="InterPro" id="IPR017978">
    <property type="entry name" value="GPCR_3_C"/>
</dbReference>
<keyword evidence="7" id="KW-0325">Glycoprotein</keyword>
<evidence type="ECO:0000256" key="9">
    <source>
        <dbReference type="SAM" id="Phobius"/>
    </source>
</evidence>
<dbReference type="PANTHER" id="PTHR10519">
    <property type="entry name" value="GABA-B RECEPTOR"/>
    <property type="match status" value="1"/>
</dbReference>
<evidence type="ECO:0000256" key="5">
    <source>
        <dbReference type="ARBA" id="ARBA00023136"/>
    </source>
</evidence>
<evidence type="ECO:0000256" key="1">
    <source>
        <dbReference type="ARBA" id="ARBA00004141"/>
    </source>
</evidence>
<accession>A0A7S3LBW4</accession>
<keyword evidence="5 9" id="KW-0472">Membrane</keyword>
<evidence type="ECO:0000256" key="4">
    <source>
        <dbReference type="ARBA" id="ARBA00023040"/>
    </source>
</evidence>
<feature type="transmembrane region" description="Helical" evidence="9">
    <location>
        <begin position="634"/>
        <end position="655"/>
    </location>
</feature>
<keyword evidence="2 9" id="KW-0812">Transmembrane</keyword>
<protein>
    <recommendedName>
        <fullName evidence="11">G-protein coupled receptors family 3 profile domain-containing protein</fullName>
    </recommendedName>
</protein>
<keyword evidence="10" id="KW-0732">Signal</keyword>
<evidence type="ECO:0000256" key="7">
    <source>
        <dbReference type="ARBA" id="ARBA00023180"/>
    </source>
</evidence>
<feature type="transmembrane region" description="Helical" evidence="9">
    <location>
        <begin position="561"/>
        <end position="581"/>
    </location>
</feature>
<keyword evidence="8" id="KW-0807">Transducer</keyword>